<dbReference type="SUPFAM" id="SSF52540">
    <property type="entry name" value="P-loop containing nucleoside triphosphate hydrolases"/>
    <property type="match status" value="1"/>
</dbReference>
<keyword evidence="3" id="KW-1185">Reference proteome</keyword>
<evidence type="ECO:0000313" key="2">
    <source>
        <dbReference type="EMBL" id="SDD33324.1"/>
    </source>
</evidence>
<name>A0A1G6TWN0_NIADE</name>
<dbReference type="Pfam" id="PF13521">
    <property type="entry name" value="AAA_28"/>
    <property type="match status" value="1"/>
</dbReference>
<evidence type="ECO:0000313" key="3">
    <source>
        <dbReference type="Proteomes" id="UP000198757"/>
    </source>
</evidence>
<gene>
    <name evidence="2" type="ORF">SAMN04487894_10858</name>
</gene>
<dbReference type="Proteomes" id="UP000198757">
    <property type="component" value="Unassembled WGS sequence"/>
</dbReference>
<proteinExistence type="predicted"/>
<protein>
    <submittedName>
        <fullName evidence="2">Predicted ATPase</fullName>
    </submittedName>
</protein>
<sequence>MITDRFYILTGGPGSGKTTLLTALEQAGFNTVAEVARAIIQEQVLTGGTALPWTNQQLYTEQMLHRSVQSYLAVKEQAKSSGESLFFFDRGIPDTLCHAVMTGQGISAAMDAIARAHLYNNTVFILPPWKEIYTTDEERKQNWKEAVLTYGQMKAIYTRYRYQVLDVPTGTPDLRKAFILAHTKG</sequence>
<organism evidence="2 3">
    <name type="scientific">Niabella drilacis (strain DSM 25811 / CCM 8410 / CCUG 62505 / LMG 26954 / E90)</name>
    <dbReference type="NCBI Taxonomy" id="1285928"/>
    <lineage>
        <taxon>Bacteria</taxon>
        <taxon>Pseudomonadati</taxon>
        <taxon>Bacteroidota</taxon>
        <taxon>Chitinophagia</taxon>
        <taxon>Chitinophagales</taxon>
        <taxon>Chitinophagaceae</taxon>
        <taxon>Niabella</taxon>
    </lineage>
</organism>
<evidence type="ECO:0000259" key="1">
    <source>
        <dbReference type="Pfam" id="PF13521"/>
    </source>
</evidence>
<dbReference type="InterPro" id="IPR027417">
    <property type="entry name" value="P-loop_NTPase"/>
</dbReference>
<dbReference type="InterPro" id="IPR038727">
    <property type="entry name" value="NadR/Ttd14_AAA_dom"/>
</dbReference>
<feature type="domain" description="NadR/Ttd14 AAA" evidence="1">
    <location>
        <begin position="7"/>
        <end position="171"/>
    </location>
</feature>
<accession>A0A1G6TWN0</accession>
<dbReference type="Gene3D" id="3.40.50.300">
    <property type="entry name" value="P-loop containing nucleotide triphosphate hydrolases"/>
    <property type="match status" value="1"/>
</dbReference>
<dbReference type="OrthoDB" id="5638848at2"/>
<dbReference type="RefSeq" id="WP_090390937.1">
    <property type="nucleotide sequence ID" value="NZ_FMZO01000008.1"/>
</dbReference>
<reference evidence="3" key="1">
    <citation type="submission" date="2016-10" db="EMBL/GenBank/DDBJ databases">
        <authorList>
            <person name="Varghese N."/>
            <person name="Submissions S."/>
        </authorList>
    </citation>
    <scope>NUCLEOTIDE SEQUENCE [LARGE SCALE GENOMIC DNA]</scope>
    <source>
        <strain evidence="3">DSM 25811 / CCM 8410 / LMG 26954 / E90</strain>
    </source>
</reference>
<dbReference type="AlphaFoldDB" id="A0A1G6TWN0"/>
<dbReference type="EMBL" id="FMZO01000008">
    <property type="protein sequence ID" value="SDD33324.1"/>
    <property type="molecule type" value="Genomic_DNA"/>
</dbReference>